<dbReference type="PANTHER" id="PTHR33909:SF1">
    <property type="entry name" value="SEC TRANSLOCON ACCESSORY COMPLEX SUBUNIT YAJC"/>
    <property type="match status" value="1"/>
</dbReference>
<feature type="compositionally biased region" description="Low complexity" evidence="9">
    <location>
        <begin position="88"/>
        <end position="108"/>
    </location>
</feature>
<proteinExistence type="predicted"/>
<keyword evidence="7" id="KW-0811">Translocation</keyword>
<dbReference type="GO" id="GO:0005886">
    <property type="term" value="C:plasma membrane"/>
    <property type="evidence" value="ECO:0007669"/>
    <property type="project" value="UniProtKB-SubCell"/>
</dbReference>
<evidence type="ECO:0000256" key="2">
    <source>
        <dbReference type="ARBA" id="ARBA00022448"/>
    </source>
</evidence>
<dbReference type="NCBIfam" id="TIGR00739">
    <property type="entry name" value="yajC"/>
    <property type="match status" value="1"/>
</dbReference>
<evidence type="ECO:0000256" key="5">
    <source>
        <dbReference type="ARBA" id="ARBA00022927"/>
    </source>
</evidence>
<keyword evidence="2" id="KW-0813">Transport</keyword>
<dbReference type="InterPro" id="IPR003849">
    <property type="entry name" value="Preprotein_translocase_YajC"/>
</dbReference>
<protein>
    <submittedName>
        <fullName evidence="11">Unannotated protein</fullName>
    </submittedName>
</protein>
<evidence type="ECO:0000256" key="6">
    <source>
        <dbReference type="ARBA" id="ARBA00022989"/>
    </source>
</evidence>
<dbReference type="PANTHER" id="PTHR33909">
    <property type="entry name" value="SEC TRANSLOCON ACCESSORY COMPLEX SUBUNIT YAJC"/>
    <property type="match status" value="1"/>
</dbReference>
<comment type="subcellular location">
    <subcellularLocation>
        <location evidence="1">Cell membrane</location>
        <topology evidence="1">Single-pass membrane protein</topology>
    </subcellularLocation>
</comment>
<keyword evidence="6 10" id="KW-1133">Transmembrane helix</keyword>
<evidence type="ECO:0000256" key="4">
    <source>
        <dbReference type="ARBA" id="ARBA00022692"/>
    </source>
</evidence>
<keyword evidence="8 10" id="KW-0472">Membrane</keyword>
<evidence type="ECO:0000256" key="10">
    <source>
        <dbReference type="SAM" id="Phobius"/>
    </source>
</evidence>
<dbReference type="GO" id="GO:0015031">
    <property type="term" value="P:protein transport"/>
    <property type="evidence" value="ECO:0007669"/>
    <property type="project" value="UniProtKB-KW"/>
</dbReference>
<accession>A0A6J6HJC8</accession>
<evidence type="ECO:0000313" key="11">
    <source>
        <dbReference type="EMBL" id="CAB4613026.1"/>
    </source>
</evidence>
<keyword evidence="3" id="KW-1003">Cell membrane</keyword>
<dbReference type="SMART" id="SM01323">
    <property type="entry name" value="YajC"/>
    <property type="match status" value="1"/>
</dbReference>
<keyword evidence="4 10" id="KW-0812">Transmembrane</keyword>
<feature type="region of interest" description="Disordered" evidence="9">
    <location>
        <begin position="88"/>
        <end position="121"/>
    </location>
</feature>
<dbReference type="AlphaFoldDB" id="A0A6J6HJC8"/>
<organism evidence="11">
    <name type="scientific">freshwater metagenome</name>
    <dbReference type="NCBI Taxonomy" id="449393"/>
    <lineage>
        <taxon>unclassified sequences</taxon>
        <taxon>metagenomes</taxon>
        <taxon>ecological metagenomes</taxon>
    </lineage>
</organism>
<evidence type="ECO:0000256" key="3">
    <source>
        <dbReference type="ARBA" id="ARBA00022475"/>
    </source>
</evidence>
<evidence type="ECO:0000256" key="8">
    <source>
        <dbReference type="ARBA" id="ARBA00023136"/>
    </source>
</evidence>
<sequence>MSQDVFLVVALAVLIAMMFMSSRKRKKQASDLLASIKVGSSVVLHSGITGTIVSVEGDRAVLETTPGTKIAFLKGAIRSVDAAAKSVAKTSTAKTPAAKPATKSVAKPAAKKPAAKKPAAK</sequence>
<evidence type="ECO:0000256" key="7">
    <source>
        <dbReference type="ARBA" id="ARBA00023010"/>
    </source>
</evidence>
<name>A0A6J6HJC8_9ZZZZ</name>
<evidence type="ECO:0000256" key="1">
    <source>
        <dbReference type="ARBA" id="ARBA00004162"/>
    </source>
</evidence>
<reference evidence="11" key="1">
    <citation type="submission" date="2020-05" db="EMBL/GenBank/DDBJ databases">
        <authorList>
            <person name="Chiriac C."/>
            <person name="Salcher M."/>
            <person name="Ghai R."/>
            <person name="Kavagutti S V."/>
        </authorList>
    </citation>
    <scope>NUCLEOTIDE SEQUENCE</scope>
</reference>
<gene>
    <name evidence="11" type="ORF">UFOPK1857_00533</name>
</gene>
<dbReference type="EMBL" id="CAEZUU010000098">
    <property type="protein sequence ID" value="CAB4613026.1"/>
    <property type="molecule type" value="Genomic_DNA"/>
</dbReference>
<feature type="transmembrane region" description="Helical" evidence="10">
    <location>
        <begin position="6"/>
        <end position="22"/>
    </location>
</feature>
<feature type="compositionally biased region" description="Basic residues" evidence="9">
    <location>
        <begin position="109"/>
        <end position="121"/>
    </location>
</feature>
<evidence type="ECO:0000256" key="9">
    <source>
        <dbReference type="SAM" id="MobiDB-lite"/>
    </source>
</evidence>
<keyword evidence="5" id="KW-0653">Protein transport</keyword>
<dbReference type="Pfam" id="PF02699">
    <property type="entry name" value="YajC"/>
    <property type="match status" value="1"/>
</dbReference>